<evidence type="ECO:0000313" key="4">
    <source>
        <dbReference type="Proteomes" id="UP000830116"/>
    </source>
</evidence>
<dbReference type="Proteomes" id="UP000830116">
    <property type="component" value="Chromosome"/>
</dbReference>
<accession>A0ABY4C6L6</accession>
<reference evidence="3" key="1">
    <citation type="submission" date="2022-03" db="EMBL/GenBank/DDBJ databases">
        <title>Genome Identification and Characterization of new species Bdellovibrio reynosense LBG001 sp. nov. from a Mexico soil sample.</title>
        <authorList>
            <person name="Camilli A."/>
            <person name="Ajao Y."/>
            <person name="Guo X."/>
        </authorList>
    </citation>
    <scope>NUCLEOTIDE SEQUENCE</scope>
    <source>
        <strain evidence="3">LBG001</strain>
    </source>
</reference>
<proteinExistence type="predicted"/>
<organism evidence="3 4">
    <name type="scientific">Bdellovibrio reynosensis</name>
    <dbReference type="NCBI Taxonomy" id="2835041"/>
    <lineage>
        <taxon>Bacteria</taxon>
        <taxon>Pseudomonadati</taxon>
        <taxon>Bdellovibrionota</taxon>
        <taxon>Bdellovibrionia</taxon>
        <taxon>Bdellovibrionales</taxon>
        <taxon>Pseudobdellovibrionaceae</taxon>
        <taxon>Bdellovibrio</taxon>
    </lineage>
</organism>
<feature type="chain" id="PRO_5047233116" evidence="1">
    <location>
        <begin position="22"/>
        <end position="177"/>
    </location>
</feature>
<name>A0ABY4C6L6_9BACT</name>
<sequence>MKKLALVVFATLGVMTSAAMADVDYQLEVGVRQQSADVEAPATAKSQMGMQFGATAHMPFGEKWHFRTGMLYTQRPLIVESGATETKVSVNYLDVPLALMFKFEEHIGVFFGFQLGLNIDKTNAEDVKSPMLPIVLGTSFKFAPNMGAVLYYDNGDELAAGIEKSRAVGANLMITFD</sequence>
<keyword evidence="1" id="KW-0732">Signal</keyword>
<dbReference type="InterPro" id="IPR025665">
    <property type="entry name" value="Beta-barrel_OMP_2"/>
</dbReference>
<evidence type="ECO:0000256" key="1">
    <source>
        <dbReference type="SAM" id="SignalP"/>
    </source>
</evidence>
<dbReference type="Pfam" id="PF13568">
    <property type="entry name" value="OMP_b-brl_2"/>
    <property type="match status" value="1"/>
</dbReference>
<feature type="domain" description="Outer membrane protein beta-barrel" evidence="2">
    <location>
        <begin position="23"/>
        <end position="123"/>
    </location>
</feature>
<gene>
    <name evidence="3" type="ORF">MNR06_10515</name>
</gene>
<dbReference type="EMBL" id="CP093442">
    <property type="protein sequence ID" value="UOF00134.1"/>
    <property type="molecule type" value="Genomic_DNA"/>
</dbReference>
<keyword evidence="4" id="KW-1185">Reference proteome</keyword>
<protein>
    <submittedName>
        <fullName evidence="3">PorT family protein</fullName>
    </submittedName>
</protein>
<evidence type="ECO:0000313" key="3">
    <source>
        <dbReference type="EMBL" id="UOF00134.1"/>
    </source>
</evidence>
<dbReference type="RefSeq" id="WP_243535805.1">
    <property type="nucleotide sequence ID" value="NZ_CP093442.1"/>
</dbReference>
<feature type="signal peptide" evidence="1">
    <location>
        <begin position="1"/>
        <end position="21"/>
    </location>
</feature>
<evidence type="ECO:0000259" key="2">
    <source>
        <dbReference type="Pfam" id="PF13568"/>
    </source>
</evidence>